<accession>A0A560WID0</accession>
<evidence type="ECO:0000256" key="1">
    <source>
        <dbReference type="SAM" id="MobiDB-lite"/>
    </source>
</evidence>
<evidence type="ECO:0008006" key="4">
    <source>
        <dbReference type="Google" id="ProtNLM"/>
    </source>
</evidence>
<sequence length="196" mass="21490">MTQWRPEGSQEWVSSTTSCTGDSPAPPSAPAGIEVVQVPPVPSMQQIQEAFVSLPFCLPKPSMQPVGGRTLVNLPTFYEATWPDDGDCLAPGETSEAMQLLSWSIEFRAAERSYWYDFGDGENSGWTKSAGGIYPDGDIRHTYSDVGKVRVHIDATLTGSYRVDGGEWQDIDTVADLQDEPEVPYEVVEAKNRLVS</sequence>
<dbReference type="OrthoDB" id="5192284at2"/>
<organism evidence="2 3">
    <name type="scientific">Marihabitans asiaticum</name>
    <dbReference type="NCBI Taxonomy" id="415218"/>
    <lineage>
        <taxon>Bacteria</taxon>
        <taxon>Bacillati</taxon>
        <taxon>Actinomycetota</taxon>
        <taxon>Actinomycetes</taxon>
        <taxon>Micrococcales</taxon>
        <taxon>Intrasporangiaceae</taxon>
        <taxon>Marihabitans</taxon>
    </lineage>
</organism>
<proteinExistence type="predicted"/>
<feature type="compositionally biased region" description="Polar residues" evidence="1">
    <location>
        <begin position="11"/>
        <end position="21"/>
    </location>
</feature>
<feature type="region of interest" description="Disordered" evidence="1">
    <location>
        <begin position="1"/>
        <end position="29"/>
    </location>
</feature>
<gene>
    <name evidence="2" type="ORF">FB557_0841</name>
</gene>
<dbReference type="AlphaFoldDB" id="A0A560WID0"/>
<dbReference type="RefSeq" id="WP_144855781.1">
    <property type="nucleotide sequence ID" value="NZ_VIUW01000001.1"/>
</dbReference>
<evidence type="ECO:0000313" key="3">
    <source>
        <dbReference type="Proteomes" id="UP000315628"/>
    </source>
</evidence>
<protein>
    <recommendedName>
        <fullName evidence="4">PKD domain-containing protein</fullName>
    </recommendedName>
</protein>
<evidence type="ECO:0000313" key="2">
    <source>
        <dbReference type="EMBL" id="TWD17274.1"/>
    </source>
</evidence>
<name>A0A560WID0_9MICO</name>
<dbReference type="EMBL" id="VIUW01000001">
    <property type="protein sequence ID" value="TWD17274.1"/>
    <property type="molecule type" value="Genomic_DNA"/>
</dbReference>
<dbReference type="Proteomes" id="UP000315628">
    <property type="component" value="Unassembled WGS sequence"/>
</dbReference>
<comment type="caution">
    <text evidence="2">The sequence shown here is derived from an EMBL/GenBank/DDBJ whole genome shotgun (WGS) entry which is preliminary data.</text>
</comment>
<reference evidence="2 3" key="1">
    <citation type="submission" date="2019-06" db="EMBL/GenBank/DDBJ databases">
        <title>Sequencing the genomes of 1000 actinobacteria strains.</title>
        <authorList>
            <person name="Klenk H.-P."/>
        </authorList>
    </citation>
    <scope>NUCLEOTIDE SEQUENCE [LARGE SCALE GENOMIC DNA]</scope>
    <source>
        <strain evidence="2 3">DSM 18935</strain>
    </source>
</reference>
<keyword evidence="3" id="KW-1185">Reference proteome</keyword>